<reference evidence="2 3" key="1">
    <citation type="submission" date="2021-05" db="EMBL/GenBank/DDBJ databases">
        <title>A novel Methanospirillum isolate from a pyrite-forming mixed culture.</title>
        <authorList>
            <person name="Bunk B."/>
            <person name="Sproer C."/>
            <person name="Spring S."/>
            <person name="Pester M."/>
        </authorList>
    </citation>
    <scope>NUCLEOTIDE SEQUENCE [LARGE SCALE GENOMIC DNA]</scope>
    <source>
        <strain evidence="2 3">J.3.6.1-F.2.7.3</strain>
    </source>
</reference>
<dbReference type="InterPro" id="IPR029032">
    <property type="entry name" value="AhpD-like"/>
</dbReference>
<dbReference type="KEGG" id="mrtj:KHC33_13325"/>
<dbReference type="GeneID" id="65566153"/>
<keyword evidence="3" id="KW-1185">Reference proteome</keyword>
<dbReference type="AlphaFoldDB" id="A0A8E7AZI6"/>
<dbReference type="PANTHER" id="PTHR33930">
    <property type="entry name" value="ALKYL HYDROPEROXIDE REDUCTASE AHPD"/>
    <property type="match status" value="1"/>
</dbReference>
<feature type="domain" description="Carboxymuconolactone decarboxylase-like" evidence="1">
    <location>
        <begin position="61"/>
        <end position="126"/>
    </location>
</feature>
<dbReference type="Gene3D" id="1.20.1290.10">
    <property type="entry name" value="AhpD-like"/>
    <property type="match status" value="1"/>
</dbReference>
<dbReference type="Pfam" id="PF02627">
    <property type="entry name" value="CMD"/>
    <property type="match status" value="1"/>
</dbReference>
<dbReference type="EMBL" id="CP075546">
    <property type="protein sequence ID" value="QVV88298.1"/>
    <property type="molecule type" value="Genomic_DNA"/>
</dbReference>
<sequence length="130" mass="14240">MQEQNQQIISDFLEHSEELSDDIMLEVEKMLGVTPFIFSVMQERTDTFVLSTLADCKTGRPNHLSPKIAELVAIAAAAGAGAENCLKVHINTAQKEGATRDEIFDTIMIAALIGKTKILASALRLLPEKE</sequence>
<dbReference type="RefSeq" id="WP_214419114.1">
    <property type="nucleotide sequence ID" value="NZ_CP075546.1"/>
</dbReference>
<protein>
    <submittedName>
        <fullName evidence="2">Carboxymuconolactone decarboxylase family protein</fullName>
    </submittedName>
</protein>
<name>A0A8E7AZI6_9EURY</name>
<dbReference type="GO" id="GO:0051920">
    <property type="term" value="F:peroxiredoxin activity"/>
    <property type="evidence" value="ECO:0007669"/>
    <property type="project" value="InterPro"/>
</dbReference>
<dbReference type="Proteomes" id="UP000680656">
    <property type="component" value="Chromosome"/>
</dbReference>
<accession>A0A8E7AZI6</accession>
<organism evidence="2 3">
    <name type="scientific">Methanospirillum purgamenti</name>
    <dbReference type="NCBI Taxonomy" id="2834276"/>
    <lineage>
        <taxon>Archaea</taxon>
        <taxon>Methanobacteriati</taxon>
        <taxon>Methanobacteriota</taxon>
        <taxon>Stenosarchaea group</taxon>
        <taxon>Methanomicrobia</taxon>
        <taxon>Methanomicrobiales</taxon>
        <taxon>Methanospirillaceae</taxon>
        <taxon>Methanospirillum</taxon>
    </lineage>
</organism>
<dbReference type="InterPro" id="IPR003779">
    <property type="entry name" value="CMD-like"/>
</dbReference>
<proteinExistence type="predicted"/>
<dbReference type="SUPFAM" id="SSF69118">
    <property type="entry name" value="AhpD-like"/>
    <property type="match status" value="1"/>
</dbReference>
<evidence type="ECO:0000313" key="3">
    <source>
        <dbReference type="Proteomes" id="UP000680656"/>
    </source>
</evidence>
<evidence type="ECO:0000313" key="2">
    <source>
        <dbReference type="EMBL" id="QVV88298.1"/>
    </source>
</evidence>
<gene>
    <name evidence="2" type="ORF">KHC33_13325</name>
</gene>
<evidence type="ECO:0000259" key="1">
    <source>
        <dbReference type="Pfam" id="PF02627"/>
    </source>
</evidence>
<dbReference type="PANTHER" id="PTHR33930:SF2">
    <property type="entry name" value="BLR3452 PROTEIN"/>
    <property type="match status" value="1"/>
</dbReference>